<accession>A0A2G9G159</accession>
<protein>
    <submittedName>
        <fullName evidence="1">Uncharacterized protein</fullName>
    </submittedName>
</protein>
<reference evidence="2" key="1">
    <citation type="journal article" date="2018" name="Gigascience">
        <title>Genome assembly of the Pink Ipe (Handroanthus impetiginosus, Bignoniaceae), a highly valued, ecologically keystone Neotropical timber forest tree.</title>
        <authorList>
            <person name="Silva-Junior O.B."/>
            <person name="Grattapaglia D."/>
            <person name="Novaes E."/>
            <person name="Collevatti R.G."/>
        </authorList>
    </citation>
    <scope>NUCLEOTIDE SEQUENCE [LARGE SCALE GENOMIC DNA]</scope>
    <source>
        <strain evidence="2">cv. UFG-1</strain>
    </source>
</reference>
<dbReference type="EMBL" id="NKXS01007852">
    <property type="protein sequence ID" value="PIM99053.1"/>
    <property type="molecule type" value="Genomic_DNA"/>
</dbReference>
<proteinExistence type="predicted"/>
<dbReference type="Proteomes" id="UP000231279">
    <property type="component" value="Unassembled WGS sequence"/>
</dbReference>
<dbReference type="OrthoDB" id="900245at2759"/>
<organism evidence="1 2">
    <name type="scientific">Handroanthus impetiginosus</name>
    <dbReference type="NCBI Taxonomy" id="429701"/>
    <lineage>
        <taxon>Eukaryota</taxon>
        <taxon>Viridiplantae</taxon>
        <taxon>Streptophyta</taxon>
        <taxon>Embryophyta</taxon>
        <taxon>Tracheophyta</taxon>
        <taxon>Spermatophyta</taxon>
        <taxon>Magnoliopsida</taxon>
        <taxon>eudicotyledons</taxon>
        <taxon>Gunneridae</taxon>
        <taxon>Pentapetalae</taxon>
        <taxon>asterids</taxon>
        <taxon>lamiids</taxon>
        <taxon>Lamiales</taxon>
        <taxon>Bignoniaceae</taxon>
        <taxon>Crescentiina</taxon>
        <taxon>Tabebuia alliance</taxon>
        <taxon>Handroanthus</taxon>
    </lineage>
</organism>
<evidence type="ECO:0000313" key="1">
    <source>
        <dbReference type="EMBL" id="PIM99053.1"/>
    </source>
</evidence>
<name>A0A2G9G159_9LAMI</name>
<keyword evidence="2" id="KW-1185">Reference proteome</keyword>
<evidence type="ECO:0000313" key="2">
    <source>
        <dbReference type="Proteomes" id="UP000231279"/>
    </source>
</evidence>
<dbReference type="AlphaFoldDB" id="A0A2G9G159"/>
<gene>
    <name evidence="1" type="ORF">CDL12_28456</name>
</gene>
<sequence length="77" mass="9105">MGNCIGSEFDDVISPYEELEYKKLKFSAKVDQKFSLRPRNFPLKGQRVKMVLSKKQLEVLMRRVKKWRPSLATIPEF</sequence>
<comment type="caution">
    <text evidence="1">The sequence shown here is derived from an EMBL/GenBank/DDBJ whole genome shotgun (WGS) entry which is preliminary data.</text>
</comment>